<sequence>MAQGQLKKTKAPATKLSQRKQTGARVIKPKKQALIKQNNMKKKLSSGLAAATEKSLAGKAGHLEMLSGGKKDRKAEKEKAQAKK</sequence>
<protein>
    <submittedName>
        <fullName evidence="2">Uncharacterized protein</fullName>
    </submittedName>
</protein>
<feature type="compositionally biased region" description="Basic and acidic residues" evidence="1">
    <location>
        <begin position="69"/>
        <end position="84"/>
    </location>
</feature>
<evidence type="ECO:0000313" key="3">
    <source>
        <dbReference type="Proteomes" id="UP001305779"/>
    </source>
</evidence>
<comment type="caution">
    <text evidence="2">The sequence shown here is derived from an EMBL/GenBank/DDBJ whole genome shotgun (WGS) entry which is preliminary data.</text>
</comment>
<reference evidence="2 3" key="1">
    <citation type="journal article" date="2023" name="G3 (Bethesda)">
        <title>A chromosome-level genome assembly of Zasmidium syzygii isolated from banana leaves.</title>
        <authorList>
            <person name="van Westerhoven A.C."/>
            <person name="Mehrabi R."/>
            <person name="Talebi R."/>
            <person name="Steentjes M.B.F."/>
            <person name="Corcolon B."/>
            <person name="Chong P.A."/>
            <person name="Kema G.H.J."/>
            <person name="Seidl M.F."/>
        </authorList>
    </citation>
    <scope>NUCLEOTIDE SEQUENCE [LARGE SCALE GENOMIC DNA]</scope>
    <source>
        <strain evidence="2 3">P124</strain>
    </source>
</reference>
<gene>
    <name evidence="2" type="ORF">PRZ48_004687</name>
</gene>
<evidence type="ECO:0000256" key="1">
    <source>
        <dbReference type="SAM" id="MobiDB-lite"/>
    </source>
</evidence>
<dbReference type="Pfam" id="PF09495">
    <property type="entry name" value="DUF2462"/>
    <property type="match status" value="1"/>
</dbReference>
<accession>A0ABR0EQG2</accession>
<evidence type="ECO:0000313" key="2">
    <source>
        <dbReference type="EMBL" id="KAK4503772.1"/>
    </source>
</evidence>
<dbReference type="InterPro" id="IPR019034">
    <property type="entry name" value="UPF0390"/>
</dbReference>
<dbReference type="Proteomes" id="UP001305779">
    <property type="component" value="Unassembled WGS sequence"/>
</dbReference>
<dbReference type="EMBL" id="JAXOVC010000003">
    <property type="protein sequence ID" value="KAK4503772.1"/>
    <property type="molecule type" value="Genomic_DNA"/>
</dbReference>
<name>A0ABR0EQG2_ZASCE</name>
<keyword evidence="3" id="KW-1185">Reference proteome</keyword>
<organism evidence="2 3">
    <name type="scientific">Zasmidium cellare</name>
    <name type="common">Wine cellar mold</name>
    <name type="synonym">Racodium cellare</name>
    <dbReference type="NCBI Taxonomy" id="395010"/>
    <lineage>
        <taxon>Eukaryota</taxon>
        <taxon>Fungi</taxon>
        <taxon>Dikarya</taxon>
        <taxon>Ascomycota</taxon>
        <taxon>Pezizomycotina</taxon>
        <taxon>Dothideomycetes</taxon>
        <taxon>Dothideomycetidae</taxon>
        <taxon>Mycosphaerellales</taxon>
        <taxon>Mycosphaerellaceae</taxon>
        <taxon>Zasmidium</taxon>
    </lineage>
</organism>
<feature type="region of interest" description="Disordered" evidence="1">
    <location>
        <begin position="1"/>
        <end position="28"/>
    </location>
</feature>
<proteinExistence type="predicted"/>
<feature type="region of interest" description="Disordered" evidence="1">
    <location>
        <begin position="59"/>
        <end position="84"/>
    </location>
</feature>